<feature type="transmembrane region" description="Helical" evidence="5">
    <location>
        <begin position="175"/>
        <end position="195"/>
    </location>
</feature>
<feature type="transmembrane region" description="Helical" evidence="5">
    <location>
        <begin position="250"/>
        <end position="274"/>
    </location>
</feature>
<comment type="subcellular location">
    <subcellularLocation>
        <location evidence="1">Membrane</location>
        <topology evidence="1">Multi-pass membrane protein</topology>
    </subcellularLocation>
</comment>
<feature type="transmembrane region" description="Helical" evidence="5">
    <location>
        <begin position="207"/>
        <end position="229"/>
    </location>
</feature>
<sequence length="440" mass="47465">MIFHHSHSQSSITDDHIPPRVPLHEKQAEGHAAGSTAISPPPDGGSKAWMHAVFLHIVCFNTWGVNNSFGVFQQYYAAELLSSQSQSTISWIGSVQVFCLFVIGTFSGRATDMGYFRITFIIGVFFQLLGTLMASLGSSYYQIFLSQGICVGIGNGLVLVPSMAVTSTYFSTKRAMAISIGSSGAATGGLVFPVLTERLIAAQGAGYGWAMRCIGFVMLLTYIPCLIWYSPRLAPRKSGPLIDPSALREIQFWFFTVAMYFTFWGLYTVFFYIGTFARDSIGMTGTVNLILVLNGAGLIGRLAPGIVAAKCTGVLNLLIPLTALASLLAFLWSQVQSRISLYIFAVFYGFVAHSVQALSFAFLGSLTTDPQKLATRAGMVTSLTSVALLTGPSISGTLIQHTNGSYFPAQVFTGISMLLSALFFTALRVARVGTNIRIKV</sequence>
<keyword evidence="5" id="KW-0812">Transmembrane</keyword>
<dbReference type="InterPro" id="IPR036259">
    <property type="entry name" value="MFS_trans_sf"/>
</dbReference>
<evidence type="ECO:0000256" key="1">
    <source>
        <dbReference type="ARBA" id="ARBA00004141"/>
    </source>
</evidence>
<feature type="region of interest" description="Disordered" evidence="4">
    <location>
        <begin position="1"/>
        <end position="20"/>
    </location>
</feature>
<dbReference type="PANTHER" id="PTHR11360:SF130">
    <property type="entry name" value="MAJOR FACILITATOR SUPERFAMILY (MFS) PROFILE DOMAIN-CONTAINING PROTEIN-RELATED"/>
    <property type="match status" value="1"/>
</dbReference>
<dbReference type="Gene3D" id="1.20.1250.20">
    <property type="entry name" value="MFS general substrate transporter like domains"/>
    <property type="match status" value="2"/>
</dbReference>
<feature type="transmembrane region" description="Helical" evidence="5">
    <location>
        <begin position="411"/>
        <end position="430"/>
    </location>
</feature>
<keyword evidence="5" id="KW-0472">Membrane</keyword>
<dbReference type="InterPro" id="IPR050327">
    <property type="entry name" value="Proton-linked_MCT"/>
</dbReference>
<feature type="transmembrane region" description="Helical" evidence="5">
    <location>
        <begin position="314"/>
        <end position="333"/>
    </location>
</feature>
<reference evidence="6 7" key="1">
    <citation type="journal article" date="2018" name="Sci. Rep.">
        <title>Characterisation of pathogen-specific regions and novel effector candidates in Fusarium oxysporum f. sp. cepae.</title>
        <authorList>
            <person name="Armitage A.D."/>
            <person name="Taylor A."/>
            <person name="Sobczyk M.K."/>
            <person name="Baxter L."/>
            <person name="Greenfield B.P."/>
            <person name="Bates H.J."/>
            <person name="Wilson F."/>
            <person name="Jackson A.C."/>
            <person name="Ott S."/>
            <person name="Harrison R.J."/>
            <person name="Clarkson J.P."/>
        </authorList>
    </citation>
    <scope>NUCLEOTIDE SEQUENCE [LARGE SCALE GENOMIC DNA]</scope>
    <source>
        <strain evidence="6 7">Fp_A8</strain>
    </source>
</reference>
<evidence type="ECO:0000313" key="6">
    <source>
        <dbReference type="EMBL" id="RKL28182.1"/>
    </source>
</evidence>
<name>A0A420SFX8_GIBIN</name>
<evidence type="ECO:0000256" key="4">
    <source>
        <dbReference type="SAM" id="MobiDB-lite"/>
    </source>
</evidence>
<evidence type="ECO:0000256" key="5">
    <source>
        <dbReference type="SAM" id="Phobius"/>
    </source>
</evidence>
<dbReference type="EMBL" id="MRDB01000066">
    <property type="protein sequence ID" value="RKL28182.1"/>
    <property type="molecule type" value="Genomic_DNA"/>
</dbReference>
<organism evidence="6 7">
    <name type="scientific">Gibberella intermedia</name>
    <name type="common">Bulb rot disease fungus</name>
    <name type="synonym">Fusarium proliferatum</name>
    <dbReference type="NCBI Taxonomy" id="948311"/>
    <lineage>
        <taxon>Eukaryota</taxon>
        <taxon>Fungi</taxon>
        <taxon>Dikarya</taxon>
        <taxon>Ascomycota</taxon>
        <taxon>Pezizomycotina</taxon>
        <taxon>Sordariomycetes</taxon>
        <taxon>Hypocreomycetidae</taxon>
        <taxon>Hypocreales</taxon>
        <taxon>Nectriaceae</taxon>
        <taxon>Fusarium</taxon>
        <taxon>Fusarium fujikuroi species complex</taxon>
    </lineage>
</organism>
<dbReference type="GO" id="GO:0016020">
    <property type="term" value="C:membrane"/>
    <property type="evidence" value="ECO:0007669"/>
    <property type="project" value="UniProtKB-SubCell"/>
</dbReference>
<keyword evidence="3" id="KW-0325">Glycoprotein</keyword>
<feature type="transmembrane region" description="Helical" evidence="5">
    <location>
        <begin position="89"/>
        <end position="108"/>
    </location>
</feature>
<feature type="transmembrane region" description="Helical" evidence="5">
    <location>
        <begin position="140"/>
        <end position="163"/>
    </location>
</feature>
<feature type="transmembrane region" description="Helical" evidence="5">
    <location>
        <begin position="115"/>
        <end position="134"/>
    </location>
</feature>
<evidence type="ECO:0000313" key="7">
    <source>
        <dbReference type="Proteomes" id="UP000283569"/>
    </source>
</evidence>
<keyword evidence="5" id="KW-1133">Transmembrane helix</keyword>
<comment type="similarity">
    <text evidence="2">Belongs to the major facilitator superfamily. Monocarboxylate porter (TC 2.A.1.13) family.</text>
</comment>
<dbReference type="Proteomes" id="UP000283569">
    <property type="component" value="Unassembled WGS sequence"/>
</dbReference>
<dbReference type="AlphaFoldDB" id="A0A420SFX8"/>
<dbReference type="PANTHER" id="PTHR11360">
    <property type="entry name" value="MONOCARBOXYLATE TRANSPORTER"/>
    <property type="match status" value="1"/>
</dbReference>
<evidence type="ECO:0000256" key="3">
    <source>
        <dbReference type="ARBA" id="ARBA00023180"/>
    </source>
</evidence>
<gene>
    <name evidence="6" type="ORF">BFJ72_g12642</name>
</gene>
<dbReference type="SUPFAM" id="SSF103473">
    <property type="entry name" value="MFS general substrate transporter"/>
    <property type="match status" value="1"/>
</dbReference>
<dbReference type="Pfam" id="PF07690">
    <property type="entry name" value="MFS_1"/>
    <property type="match status" value="1"/>
</dbReference>
<evidence type="ECO:0008006" key="8">
    <source>
        <dbReference type="Google" id="ProtNLM"/>
    </source>
</evidence>
<comment type="caution">
    <text evidence="6">The sequence shown here is derived from an EMBL/GenBank/DDBJ whole genome shotgun (WGS) entry which is preliminary data.</text>
</comment>
<feature type="transmembrane region" description="Helical" evidence="5">
    <location>
        <begin position="339"/>
        <end position="366"/>
    </location>
</feature>
<dbReference type="GO" id="GO:0022857">
    <property type="term" value="F:transmembrane transporter activity"/>
    <property type="evidence" value="ECO:0007669"/>
    <property type="project" value="InterPro"/>
</dbReference>
<protein>
    <recommendedName>
        <fullName evidence="8">Major facilitator superfamily (MFS) profile domain-containing protein</fullName>
    </recommendedName>
</protein>
<accession>A0A420SFX8</accession>
<feature type="transmembrane region" description="Helical" evidence="5">
    <location>
        <begin position="280"/>
        <end position="302"/>
    </location>
</feature>
<proteinExistence type="inferred from homology"/>
<dbReference type="InterPro" id="IPR011701">
    <property type="entry name" value="MFS"/>
</dbReference>
<evidence type="ECO:0000256" key="2">
    <source>
        <dbReference type="ARBA" id="ARBA00006727"/>
    </source>
</evidence>